<feature type="domain" description="ABC transmembrane type-1" evidence="9">
    <location>
        <begin position="87"/>
        <end position="279"/>
    </location>
</feature>
<keyword evidence="2 7" id="KW-0813">Transport</keyword>
<dbReference type="EMBL" id="JABVEC010000001">
    <property type="protein sequence ID" value="MBC6464042.1"/>
    <property type="molecule type" value="Genomic_DNA"/>
</dbReference>
<dbReference type="InterPro" id="IPR043429">
    <property type="entry name" value="ArtM/GltK/GlnP/TcyL/YhdX-like"/>
</dbReference>
<accession>A0ABR7LGT3</accession>
<organism evidence="10 11">
    <name type="scientific">Actinomadura alba</name>
    <dbReference type="NCBI Taxonomy" id="406431"/>
    <lineage>
        <taxon>Bacteria</taxon>
        <taxon>Bacillati</taxon>
        <taxon>Actinomycetota</taxon>
        <taxon>Actinomycetes</taxon>
        <taxon>Streptosporangiales</taxon>
        <taxon>Thermomonosporaceae</taxon>
        <taxon>Actinomadura</taxon>
    </lineage>
</organism>
<feature type="transmembrane region" description="Helical" evidence="7">
    <location>
        <begin position="123"/>
        <end position="143"/>
    </location>
</feature>
<keyword evidence="5 7" id="KW-1133">Transmembrane helix</keyword>
<evidence type="ECO:0000313" key="10">
    <source>
        <dbReference type="EMBL" id="MBC6464042.1"/>
    </source>
</evidence>
<evidence type="ECO:0000256" key="5">
    <source>
        <dbReference type="ARBA" id="ARBA00022989"/>
    </source>
</evidence>
<dbReference type="PANTHER" id="PTHR30614">
    <property type="entry name" value="MEMBRANE COMPONENT OF AMINO ACID ABC TRANSPORTER"/>
    <property type="match status" value="1"/>
</dbReference>
<feature type="region of interest" description="Disordered" evidence="8">
    <location>
        <begin position="296"/>
        <end position="318"/>
    </location>
</feature>
<dbReference type="Pfam" id="PF00528">
    <property type="entry name" value="BPD_transp_1"/>
    <property type="match status" value="1"/>
</dbReference>
<evidence type="ECO:0000256" key="6">
    <source>
        <dbReference type="ARBA" id="ARBA00023136"/>
    </source>
</evidence>
<feature type="transmembrane region" description="Helical" evidence="7">
    <location>
        <begin position="82"/>
        <end position="111"/>
    </location>
</feature>
<feature type="transmembrane region" description="Helical" evidence="7">
    <location>
        <begin position="261"/>
        <end position="286"/>
    </location>
</feature>
<dbReference type="InterPro" id="IPR010065">
    <property type="entry name" value="AA_ABC_transptr_permease_3TM"/>
</dbReference>
<dbReference type="CDD" id="cd06261">
    <property type="entry name" value="TM_PBP2"/>
    <property type="match status" value="1"/>
</dbReference>
<dbReference type="PROSITE" id="PS50928">
    <property type="entry name" value="ABC_TM1"/>
    <property type="match status" value="1"/>
</dbReference>
<dbReference type="Proteomes" id="UP000805614">
    <property type="component" value="Unassembled WGS sequence"/>
</dbReference>
<comment type="caution">
    <text evidence="10">The sequence shown here is derived from an EMBL/GenBank/DDBJ whole genome shotgun (WGS) entry which is preliminary data.</text>
</comment>
<keyword evidence="3" id="KW-1003">Cell membrane</keyword>
<name>A0ABR7LGT3_9ACTN</name>
<keyword evidence="6 7" id="KW-0472">Membrane</keyword>
<evidence type="ECO:0000256" key="7">
    <source>
        <dbReference type="RuleBase" id="RU363032"/>
    </source>
</evidence>
<evidence type="ECO:0000313" key="11">
    <source>
        <dbReference type="Proteomes" id="UP000805614"/>
    </source>
</evidence>
<evidence type="ECO:0000256" key="4">
    <source>
        <dbReference type="ARBA" id="ARBA00022692"/>
    </source>
</evidence>
<evidence type="ECO:0000259" key="9">
    <source>
        <dbReference type="PROSITE" id="PS50928"/>
    </source>
</evidence>
<protein>
    <submittedName>
        <fullName evidence="10">Amino acid ABC transporter permease</fullName>
    </submittedName>
</protein>
<dbReference type="Gene3D" id="1.10.3720.10">
    <property type="entry name" value="MetI-like"/>
    <property type="match status" value="1"/>
</dbReference>
<dbReference type="InterPro" id="IPR000515">
    <property type="entry name" value="MetI-like"/>
</dbReference>
<comment type="similarity">
    <text evidence="7">Belongs to the binding-protein-dependent transport system permease family.</text>
</comment>
<comment type="subcellular location">
    <subcellularLocation>
        <location evidence="1 7">Cell membrane</location>
        <topology evidence="1 7">Multi-pass membrane protein</topology>
    </subcellularLocation>
</comment>
<evidence type="ECO:0000256" key="3">
    <source>
        <dbReference type="ARBA" id="ARBA00022475"/>
    </source>
</evidence>
<dbReference type="SUPFAM" id="SSF161098">
    <property type="entry name" value="MetI-like"/>
    <property type="match status" value="1"/>
</dbReference>
<dbReference type="InterPro" id="IPR035906">
    <property type="entry name" value="MetI-like_sf"/>
</dbReference>
<feature type="transmembrane region" description="Helical" evidence="7">
    <location>
        <begin position="163"/>
        <end position="186"/>
    </location>
</feature>
<evidence type="ECO:0000256" key="8">
    <source>
        <dbReference type="SAM" id="MobiDB-lite"/>
    </source>
</evidence>
<reference evidence="10 11" key="1">
    <citation type="submission" date="2020-06" db="EMBL/GenBank/DDBJ databases">
        <title>Actinomadura xiongansis sp. nov., isolated from soil of Baiyangdian.</title>
        <authorList>
            <person name="Zhang X."/>
        </authorList>
    </citation>
    <scope>NUCLEOTIDE SEQUENCE [LARGE SCALE GENOMIC DNA]</scope>
    <source>
        <strain evidence="10 11">HBUM206468</strain>
    </source>
</reference>
<keyword evidence="11" id="KW-1185">Reference proteome</keyword>
<dbReference type="NCBIfam" id="TIGR01726">
    <property type="entry name" value="HEQRo_perm_3TM"/>
    <property type="match status" value="1"/>
</dbReference>
<evidence type="ECO:0000256" key="1">
    <source>
        <dbReference type="ARBA" id="ARBA00004651"/>
    </source>
</evidence>
<feature type="region of interest" description="Disordered" evidence="8">
    <location>
        <begin position="1"/>
        <end position="20"/>
    </location>
</feature>
<gene>
    <name evidence="10" type="ORF">HKK74_00800</name>
</gene>
<keyword evidence="4 7" id="KW-0812">Transmembrane</keyword>
<feature type="transmembrane region" description="Helical" evidence="7">
    <location>
        <begin position="207"/>
        <end position="230"/>
    </location>
</feature>
<proteinExistence type="inferred from homology"/>
<sequence>MTVTTEAPTPKARPARKSKQQVSVLFDAPGPRARLRNNVITLVAAVILLGIVYAIVARLNEADQFQGKLWEPFLDGKVWTEFILPGLVGTLKVTVVAAVLAMLFGIVFGLGRLSDHWWVRWPSAAIVEGFRAIPLLLLIFFIFSGPPTIANGLNREFPEVTAFTAVVIGLTLYNGSVLAEIVRAGINAVPRGQSEAAYAVGLRKGGVMRLVLLPQATTAMLPAIVSQMVVLLKDSALGWIVAYEDLLNAGFRVVGANYGNLIPAAIVITLIYILLNMALGYLAQWLEGRSRRSRKSAATTLSADPNKLPESGLGGGVA</sequence>
<feature type="transmembrane region" description="Helical" evidence="7">
    <location>
        <begin position="39"/>
        <end position="59"/>
    </location>
</feature>
<dbReference type="RefSeq" id="WP_187240963.1">
    <property type="nucleotide sequence ID" value="NZ_BAAAOK010000011.1"/>
</dbReference>
<dbReference type="PANTHER" id="PTHR30614:SF21">
    <property type="entry name" value="AMINO ACID ABC TRANSPORTER PERMEASE"/>
    <property type="match status" value="1"/>
</dbReference>
<evidence type="ECO:0000256" key="2">
    <source>
        <dbReference type="ARBA" id="ARBA00022448"/>
    </source>
</evidence>